<feature type="chain" id="PRO_5022890209" evidence="2">
    <location>
        <begin position="22"/>
        <end position="244"/>
    </location>
</feature>
<proteinExistence type="predicted"/>
<protein>
    <submittedName>
        <fullName evidence="3">Uncharacterized protein</fullName>
    </submittedName>
</protein>
<reference evidence="3 4" key="1">
    <citation type="submission" date="2019-05" db="EMBL/GenBank/DDBJ databases">
        <title>Emergence of the Ug99 lineage of the wheat stem rust pathogen through somatic hybridization.</title>
        <authorList>
            <person name="Li F."/>
            <person name="Upadhyaya N.M."/>
            <person name="Sperschneider J."/>
            <person name="Matny O."/>
            <person name="Nguyen-Phuc H."/>
            <person name="Mago R."/>
            <person name="Raley C."/>
            <person name="Miller M.E."/>
            <person name="Silverstein K.A.T."/>
            <person name="Henningsen E."/>
            <person name="Hirsch C.D."/>
            <person name="Visser B."/>
            <person name="Pretorius Z.A."/>
            <person name="Steffenson B.J."/>
            <person name="Schwessinger B."/>
            <person name="Dodds P.N."/>
            <person name="Figueroa M."/>
        </authorList>
    </citation>
    <scope>NUCLEOTIDE SEQUENCE [LARGE SCALE GENOMIC DNA]</scope>
    <source>
        <strain evidence="3">21-0</strain>
    </source>
</reference>
<accession>A0A5B0PU97</accession>
<evidence type="ECO:0000313" key="4">
    <source>
        <dbReference type="Proteomes" id="UP000324748"/>
    </source>
</evidence>
<name>A0A5B0PU97_PUCGR</name>
<dbReference type="EMBL" id="VSWC01000041">
    <property type="protein sequence ID" value="KAA1104343.1"/>
    <property type="molecule type" value="Genomic_DNA"/>
</dbReference>
<dbReference type="AlphaFoldDB" id="A0A5B0PU97"/>
<evidence type="ECO:0000313" key="3">
    <source>
        <dbReference type="EMBL" id="KAA1104343.1"/>
    </source>
</evidence>
<evidence type="ECO:0000256" key="1">
    <source>
        <dbReference type="SAM" id="MobiDB-lite"/>
    </source>
</evidence>
<feature type="region of interest" description="Disordered" evidence="1">
    <location>
        <begin position="81"/>
        <end position="105"/>
    </location>
</feature>
<comment type="caution">
    <text evidence="3">The sequence shown here is derived from an EMBL/GenBank/DDBJ whole genome shotgun (WGS) entry which is preliminary data.</text>
</comment>
<gene>
    <name evidence="3" type="ORF">PGT21_020135</name>
</gene>
<sequence length="244" mass="27506">MNNIWKFGLVVLLIHHHFVSPIEHESLDFIEDPESNFSEAAKCLNENHSIGLYQEGYIPLTRKHEQPKELKLFDEFFVPKSSDQGREKPSSLVQPVSKADEDHGFQPASKKLKLDLSLSLGSSNLDEDAVSLLGQSGFQSEGFHLSSTNKPDFMLPAGSNLELKFTPLENQIAITHDGFTGRKLLGRMGRNAEILNIVKASSKPKDVMEQNIIIESKFKSQPDFQLQILGLDFNCWDSFRSFTK</sequence>
<feature type="signal peptide" evidence="2">
    <location>
        <begin position="1"/>
        <end position="21"/>
    </location>
</feature>
<organism evidence="3 4">
    <name type="scientific">Puccinia graminis f. sp. tritici</name>
    <dbReference type="NCBI Taxonomy" id="56615"/>
    <lineage>
        <taxon>Eukaryota</taxon>
        <taxon>Fungi</taxon>
        <taxon>Dikarya</taxon>
        <taxon>Basidiomycota</taxon>
        <taxon>Pucciniomycotina</taxon>
        <taxon>Pucciniomycetes</taxon>
        <taxon>Pucciniales</taxon>
        <taxon>Pucciniaceae</taxon>
        <taxon>Puccinia</taxon>
    </lineage>
</organism>
<keyword evidence="2" id="KW-0732">Signal</keyword>
<dbReference type="Proteomes" id="UP000324748">
    <property type="component" value="Unassembled WGS sequence"/>
</dbReference>
<evidence type="ECO:0000256" key="2">
    <source>
        <dbReference type="SAM" id="SignalP"/>
    </source>
</evidence>
<keyword evidence="4" id="KW-1185">Reference proteome</keyword>